<reference evidence="14" key="1">
    <citation type="submission" date="2023-03" db="EMBL/GenBank/DDBJ databases">
        <title>Emydomyces testavorans Genome Sequence.</title>
        <authorList>
            <person name="Hoyer L."/>
        </authorList>
    </citation>
    <scope>NUCLEOTIDE SEQUENCE</scope>
    <source>
        <strain evidence="14">16-2883</strain>
    </source>
</reference>
<feature type="region of interest" description="Disordered" evidence="11">
    <location>
        <begin position="124"/>
        <end position="181"/>
    </location>
</feature>
<dbReference type="InterPro" id="IPR007667">
    <property type="entry name" value="Hypoxia_induced_domain"/>
</dbReference>
<keyword evidence="7 12" id="KW-1133">Transmembrane helix</keyword>
<evidence type="ECO:0000256" key="12">
    <source>
        <dbReference type="SAM" id="Phobius"/>
    </source>
</evidence>
<comment type="subunit">
    <text evidence="4">Associates with the respiratory chain complex III/complex IV supercomplex.</text>
</comment>
<dbReference type="EMBL" id="CP120629">
    <property type="protein sequence ID" value="WEW59276.1"/>
    <property type="molecule type" value="Genomic_DNA"/>
</dbReference>
<protein>
    <recommendedName>
        <fullName evidence="5">Respiratory supercomplex factor 1, mitochondrial</fullName>
    </recommendedName>
</protein>
<evidence type="ECO:0000256" key="3">
    <source>
        <dbReference type="ARBA" id="ARBA00009366"/>
    </source>
</evidence>
<accession>A0AAF0IK25</accession>
<gene>
    <name evidence="14" type="primary">RCF1</name>
    <name evidence="14" type="ORF">PRK78_004745</name>
</gene>
<evidence type="ECO:0000256" key="2">
    <source>
        <dbReference type="ARBA" id="ARBA00004325"/>
    </source>
</evidence>
<keyword evidence="8" id="KW-0175">Coiled coil</keyword>
<dbReference type="GO" id="GO:0031966">
    <property type="term" value="C:mitochondrial membrane"/>
    <property type="evidence" value="ECO:0007669"/>
    <property type="project" value="UniProtKB-SubCell"/>
</dbReference>
<evidence type="ECO:0000256" key="7">
    <source>
        <dbReference type="ARBA" id="ARBA00022989"/>
    </source>
</evidence>
<comment type="similarity">
    <text evidence="3">Belongs to the RCF1 family.</text>
</comment>
<evidence type="ECO:0000256" key="11">
    <source>
        <dbReference type="SAM" id="MobiDB-lite"/>
    </source>
</evidence>
<comment type="subcellular location">
    <subcellularLocation>
        <location evidence="2">Mitochondrion membrane</location>
    </subcellularLocation>
</comment>
<evidence type="ECO:0000313" key="15">
    <source>
        <dbReference type="Proteomes" id="UP001219355"/>
    </source>
</evidence>
<feature type="transmembrane region" description="Helical" evidence="12">
    <location>
        <begin position="70"/>
        <end position="86"/>
    </location>
</feature>
<feature type="compositionally biased region" description="Basic and acidic residues" evidence="11">
    <location>
        <begin position="172"/>
        <end position="181"/>
    </location>
</feature>
<evidence type="ECO:0000256" key="10">
    <source>
        <dbReference type="ARBA" id="ARBA00023136"/>
    </source>
</evidence>
<evidence type="ECO:0000256" key="5">
    <source>
        <dbReference type="ARBA" id="ARBA00013887"/>
    </source>
</evidence>
<dbReference type="Proteomes" id="UP001219355">
    <property type="component" value="Chromosome 3"/>
</dbReference>
<dbReference type="AlphaFoldDB" id="A0AAF0IK25"/>
<sequence>MSDKPLPSSFDADPEFFEENPWAKLRRRLREEPLIPLGCAATCYALWRAYKSMKARDSEQLNRMFRYRIYAQAFTLVAVVAGGFYYKTERAQRKELERAMEEKKSQAKRDAWLRELEIRDQEDRDWRERHAAVGKAAKDAGKQSKDVNLDGPKGLSGDSEAEAKPTSGVLDAVKKLVRQEK</sequence>
<comment type="function">
    <text evidence="1">Cytochrome c oxidase subunit which plays a role in assembly of respiratory supercomplexes.</text>
</comment>
<evidence type="ECO:0000313" key="14">
    <source>
        <dbReference type="EMBL" id="WEW59276.1"/>
    </source>
</evidence>
<keyword evidence="10 12" id="KW-0472">Membrane</keyword>
<keyword evidence="15" id="KW-1185">Reference proteome</keyword>
<keyword evidence="6 12" id="KW-0812">Transmembrane</keyword>
<feature type="compositionally biased region" description="Basic and acidic residues" evidence="11">
    <location>
        <begin position="124"/>
        <end position="148"/>
    </location>
</feature>
<proteinExistence type="inferred from homology"/>
<dbReference type="InterPro" id="IPR050355">
    <property type="entry name" value="RCF1"/>
</dbReference>
<evidence type="ECO:0000256" key="4">
    <source>
        <dbReference type="ARBA" id="ARBA00011565"/>
    </source>
</evidence>
<dbReference type="PANTHER" id="PTHR12297:SF3">
    <property type="entry name" value="HIG1 DOMAIN FAMILY MEMBER 1A"/>
    <property type="match status" value="1"/>
</dbReference>
<feature type="domain" description="HIG1" evidence="13">
    <location>
        <begin position="31"/>
        <end position="82"/>
    </location>
</feature>
<evidence type="ECO:0000256" key="1">
    <source>
        <dbReference type="ARBA" id="ARBA00002584"/>
    </source>
</evidence>
<dbReference type="Pfam" id="PF04588">
    <property type="entry name" value="HIG_1_N"/>
    <property type="match status" value="1"/>
</dbReference>
<dbReference type="PANTHER" id="PTHR12297">
    <property type="entry name" value="HYPOXIA-INDUCBILE GENE 1 HIG1 -RELATED"/>
    <property type="match status" value="1"/>
</dbReference>
<dbReference type="GO" id="GO:0097250">
    <property type="term" value="P:mitochondrial respirasome assembly"/>
    <property type="evidence" value="ECO:0007669"/>
    <property type="project" value="TreeGrafter"/>
</dbReference>
<evidence type="ECO:0000259" key="13">
    <source>
        <dbReference type="Pfam" id="PF04588"/>
    </source>
</evidence>
<evidence type="ECO:0000256" key="8">
    <source>
        <dbReference type="ARBA" id="ARBA00023054"/>
    </source>
</evidence>
<dbReference type="Gene3D" id="6.10.140.1320">
    <property type="match status" value="1"/>
</dbReference>
<evidence type="ECO:0000256" key="6">
    <source>
        <dbReference type="ARBA" id="ARBA00022692"/>
    </source>
</evidence>
<keyword evidence="9" id="KW-0496">Mitochondrion</keyword>
<organism evidence="14 15">
    <name type="scientific">Emydomyces testavorans</name>
    <dbReference type="NCBI Taxonomy" id="2070801"/>
    <lineage>
        <taxon>Eukaryota</taxon>
        <taxon>Fungi</taxon>
        <taxon>Dikarya</taxon>
        <taxon>Ascomycota</taxon>
        <taxon>Pezizomycotina</taxon>
        <taxon>Eurotiomycetes</taxon>
        <taxon>Eurotiomycetidae</taxon>
        <taxon>Onygenales</taxon>
        <taxon>Nannizziopsiaceae</taxon>
        <taxon>Emydomyces</taxon>
    </lineage>
</organism>
<evidence type="ECO:0000256" key="9">
    <source>
        <dbReference type="ARBA" id="ARBA00023128"/>
    </source>
</evidence>
<name>A0AAF0IK25_9EURO</name>